<keyword evidence="4" id="KW-0378">Hydrolase</keyword>
<dbReference type="InterPro" id="IPR025705">
    <property type="entry name" value="Beta_hexosaminidase_sua/sub"/>
</dbReference>
<evidence type="ECO:0000313" key="10">
    <source>
        <dbReference type="Proteomes" id="UP001447188"/>
    </source>
</evidence>
<comment type="catalytic activity">
    <reaction evidence="1">
        <text>Hydrolysis of terminal non-reducing N-acetyl-D-hexosamine residues in N-acetyl-beta-D-hexosaminides.</text>
        <dbReference type="EC" id="3.2.1.52"/>
    </reaction>
</comment>
<protein>
    <recommendedName>
        <fullName evidence="3">beta-N-acetylhexosaminidase</fullName>
        <ecNumber evidence="3">3.2.1.52</ecNumber>
    </recommendedName>
</protein>
<comment type="similarity">
    <text evidence="2">Belongs to the glycosyl hydrolase 20 family.</text>
</comment>
<evidence type="ECO:0000256" key="6">
    <source>
        <dbReference type="SAM" id="SignalP"/>
    </source>
</evidence>
<dbReference type="Gene3D" id="3.30.379.10">
    <property type="entry name" value="Chitobiase/beta-hexosaminidase domain 2-like"/>
    <property type="match status" value="1"/>
</dbReference>
<proteinExistence type="inferred from homology"/>
<dbReference type="Gene3D" id="3.20.20.80">
    <property type="entry name" value="Glycosidases"/>
    <property type="match status" value="1"/>
</dbReference>
<feature type="signal peptide" evidence="6">
    <location>
        <begin position="1"/>
        <end position="16"/>
    </location>
</feature>
<organism evidence="9 10">
    <name type="scientific">Discina gigas</name>
    <dbReference type="NCBI Taxonomy" id="1032678"/>
    <lineage>
        <taxon>Eukaryota</taxon>
        <taxon>Fungi</taxon>
        <taxon>Dikarya</taxon>
        <taxon>Ascomycota</taxon>
        <taxon>Pezizomycotina</taxon>
        <taxon>Pezizomycetes</taxon>
        <taxon>Pezizales</taxon>
        <taxon>Discinaceae</taxon>
        <taxon>Discina</taxon>
    </lineage>
</organism>
<dbReference type="Proteomes" id="UP001447188">
    <property type="component" value="Unassembled WGS sequence"/>
</dbReference>
<evidence type="ECO:0000256" key="2">
    <source>
        <dbReference type="ARBA" id="ARBA00006285"/>
    </source>
</evidence>
<dbReference type="EC" id="3.2.1.52" evidence="3"/>
<dbReference type="EMBL" id="JBBBZM010000052">
    <property type="protein sequence ID" value="KAL0636324.1"/>
    <property type="molecule type" value="Genomic_DNA"/>
</dbReference>
<dbReference type="PANTHER" id="PTHR43678:SF1">
    <property type="entry name" value="BETA-N-ACETYLHEXOSAMINIDASE"/>
    <property type="match status" value="1"/>
</dbReference>
<reference evidence="9 10" key="1">
    <citation type="submission" date="2024-02" db="EMBL/GenBank/DDBJ databases">
        <title>Discinaceae phylogenomics.</title>
        <authorList>
            <person name="Dirks A.C."/>
            <person name="James T.Y."/>
        </authorList>
    </citation>
    <scope>NUCLEOTIDE SEQUENCE [LARGE SCALE GENOMIC DNA]</scope>
    <source>
        <strain evidence="9 10">ACD0624</strain>
    </source>
</reference>
<keyword evidence="5" id="KW-0326">Glycosidase</keyword>
<dbReference type="InterPro" id="IPR015882">
    <property type="entry name" value="HEX_bac_N"/>
</dbReference>
<evidence type="ECO:0000259" key="7">
    <source>
        <dbReference type="Pfam" id="PF00728"/>
    </source>
</evidence>
<accession>A0ABR3GK68</accession>
<evidence type="ECO:0000256" key="5">
    <source>
        <dbReference type="ARBA" id="ARBA00023295"/>
    </source>
</evidence>
<dbReference type="Pfam" id="PF00728">
    <property type="entry name" value="Glyco_hydro_20"/>
    <property type="match status" value="1"/>
</dbReference>
<dbReference type="InterPro" id="IPR052764">
    <property type="entry name" value="GH20_Enzymes"/>
</dbReference>
<sequence>MLFLLPFLLLPWLCQAFTSLPPVNWTSNSRSSSTFTFPRRHVTIYLQSSAASVRDTDGLTLIPPSALEFAHTFATDLKSTFPDLKSVCVEEVDENPGTGIYLSLDPDTDKYTYESGVTTSEGYTITIEQDVVTIAGAGARGIWWGTRTLLQELVLARGTGEDSRTLKLKTGKATDSPAYPTRGFMLDAGRKWYSADFLKELCTYASWFRMSEFHYHASDNYPLNRGHNSTWQNIFSQFSLLPEKNLDLLPLVQRHNESHTREEFDSVQRHCASRGVTVIPEIEAPGHALAITKWKPYLALERKADLLNLTHPETIPTIKAIWEEFLPWFHTKEVHIGADEYEASLADVYIHFVNTMSDFVYTTSGKRSRIWGTLEPSNSSVISKDIITQHWQYGQSDPVQLEKDGYQIINSEDWWAYTGLKNDHTPILPAPYPQYFNNDRVLNFAGVKGWQWDPSMYNPYNVTMQVPTTSKFNKGAIMATWNDNGPDATTQMEAFYCIRDGIPTVGARAWSGSRGPKLDLATLAASRALLSANAPGQNLDRSIKTMFGTNGRGGMQVDWKRSAKESKTAKANIDIGSKGMNYTMEISYSSTPWRLSSAHEGIELSLSENGTLVFSSDGFQYPLRSIDPADGYDPAHPGRIWTNQTTSTHEPVALQLLTEDSPDGEIVIKTDKIGGSRVWIEGVFKGRFEVFVFGGRNTLFSWSQMAFVAPLDTVEGGVDRVRVWEGLVDRT</sequence>
<dbReference type="SUPFAM" id="SSF55545">
    <property type="entry name" value="beta-N-acetylhexosaminidase-like domain"/>
    <property type="match status" value="1"/>
</dbReference>
<evidence type="ECO:0000313" key="9">
    <source>
        <dbReference type="EMBL" id="KAL0636324.1"/>
    </source>
</evidence>
<dbReference type="InterPro" id="IPR017853">
    <property type="entry name" value="GH"/>
</dbReference>
<feature type="domain" description="Glycoside hydrolase family 20 catalytic" evidence="7">
    <location>
        <begin position="179"/>
        <end position="482"/>
    </location>
</feature>
<dbReference type="CDD" id="cd06564">
    <property type="entry name" value="GH20_DspB_LnbB-like"/>
    <property type="match status" value="1"/>
</dbReference>
<dbReference type="PANTHER" id="PTHR43678">
    <property type="entry name" value="PUTATIVE (AFU_ORTHOLOGUE AFUA_2G00640)-RELATED"/>
    <property type="match status" value="1"/>
</dbReference>
<feature type="domain" description="Beta-hexosaminidase bacterial type N-terminal" evidence="8">
    <location>
        <begin position="107"/>
        <end position="153"/>
    </location>
</feature>
<evidence type="ECO:0000256" key="4">
    <source>
        <dbReference type="ARBA" id="ARBA00022801"/>
    </source>
</evidence>
<dbReference type="InterPro" id="IPR015883">
    <property type="entry name" value="Glyco_hydro_20_cat"/>
</dbReference>
<dbReference type="InterPro" id="IPR029018">
    <property type="entry name" value="Hex-like_dom2"/>
</dbReference>
<gene>
    <name evidence="9" type="ORF">Q9L58_004671</name>
</gene>
<name>A0ABR3GK68_9PEZI</name>
<dbReference type="PRINTS" id="PR00738">
    <property type="entry name" value="GLHYDRLASE20"/>
</dbReference>
<comment type="caution">
    <text evidence="9">The sequence shown here is derived from an EMBL/GenBank/DDBJ whole genome shotgun (WGS) entry which is preliminary data.</text>
</comment>
<evidence type="ECO:0000256" key="3">
    <source>
        <dbReference type="ARBA" id="ARBA00012663"/>
    </source>
</evidence>
<evidence type="ECO:0000256" key="1">
    <source>
        <dbReference type="ARBA" id="ARBA00001231"/>
    </source>
</evidence>
<keyword evidence="6" id="KW-0732">Signal</keyword>
<dbReference type="SUPFAM" id="SSF51445">
    <property type="entry name" value="(Trans)glycosidases"/>
    <property type="match status" value="1"/>
</dbReference>
<dbReference type="Pfam" id="PF02838">
    <property type="entry name" value="Glyco_hydro_20b"/>
    <property type="match status" value="1"/>
</dbReference>
<keyword evidence="10" id="KW-1185">Reference proteome</keyword>
<feature type="chain" id="PRO_5046932621" description="beta-N-acetylhexosaminidase" evidence="6">
    <location>
        <begin position="17"/>
        <end position="731"/>
    </location>
</feature>
<evidence type="ECO:0000259" key="8">
    <source>
        <dbReference type="Pfam" id="PF02838"/>
    </source>
</evidence>